<dbReference type="InterPro" id="IPR016040">
    <property type="entry name" value="NAD(P)-bd_dom"/>
</dbReference>
<evidence type="ECO:0000259" key="1">
    <source>
        <dbReference type="Pfam" id="PF13460"/>
    </source>
</evidence>
<protein>
    <submittedName>
        <fullName evidence="2">NAD(P)H-binding protein</fullName>
    </submittedName>
</protein>
<dbReference type="Gene3D" id="3.40.50.720">
    <property type="entry name" value="NAD(P)-binding Rossmann-like Domain"/>
    <property type="match status" value="1"/>
</dbReference>
<dbReference type="InterPro" id="IPR051606">
    <property type="entry name" value="Polyketide_Oxido-like"/>
</dbReference>
<sequence>MAATGGVGSQILAQAVAAGHEVTAVVRSPAKLADLPVRVVASDLAAADPAALRSAVLGADAVLSGLGARTAAEAGVASRGTRALLEAMQAAGVRRIVVVSAASVGTVPSPGRPNPPRHNPGDGFFMRHLAAPLAKAAFRRHYADLALMEDALRESDLDWTVARPPRLLNTRLTGTYRTAYEQNVRAGMFISRADVAHLMLDVLGRPETIHRVIGIAN</sequence>
<feature type="domain" description="NAD(P)-binding" evidence="1">
    <location>
        <begin position="3"/>
        <end position="206"/>
    </location>
</feature>
<dbReference type="InterPro" id="IPR036291">
    <property type="entry name" value="NAD(P)-bd_dom_sf"/>
</dbReference>
<name>A0A941EGA3_9ACTN</name>
<comment type="caution">
    <text evidence="2">The sequence shown here is derived from an EMBL/GenBank/DDBJ whole genome shotgun (WGS) entry which is preliminary data.</text>
</comment>
<dbReference type="EMBL" id="JAGSOG010000006">
    <property type="protein sequence ID" value="MBR7832085.1"/>
    <property type="molecule type" value="Genomic_DNA"/>
</dbReference>
<dbReference type="PANTHER" id="PTHR43355:SF2">
    <property type="entry name" value="FLAVIN REDUCTASE (NADPH)"/>
    <property type="match status" value="1"/>
</dbReference>
<gene>
    <name evidence="2" type="ORF">KDL01_02375</name>
</gene>
<proteinExistence type="predicted"/>
<dbReference type="SUPFAM" id="SSF51735">
    <property type="entry name" value="NAD(P)-binding Rossmann-fold domains"/>
    <property type="match status" value="1"/>
</dbReference>
<organism evidence="2 3">
    <name type="scientific">Actinospica durhamensis</name>
    <dbReference type="NCBI Taxonomy" id="1508375"/>
    <lineage>
        <taxon>Bacteria</taxon>
        <taxon>Bacillati</taxon>
        <taxon>Actinomycetota</taxon>
        <taxon>Actinomycetes</taxon>
        <taxon>Catenulisporales</taxon>
        <taxon>Actinospicaceae</taxon>
        <taxon>Actinospica</taxon>
    </lineage>
</organism>
<evidence type="ECO:0000313" key="2">
    <source>
        <dbReference type="EMBL" id="MBR7832085.1"/>
    </source>
</evidence>
<dbReference type="GO" id="GO:0042602">
    <property type="term" value="F:riboflavin reductase (NADPH) activity"/>
    <property type="evidence" value="ECO:0007669"/>
    <property type="project" value="TreeGrafter"/>
</dbReference>
<dbReference type="PANTHER" id="PTHR43355">
    <property type="entry name" value="FLAVIN REDUCTASE (NADPH)"/>
    <property type="match status" value="1"/>
</dbReference>
<reference evidence="2" key="1">
    <citation type="submission" date="2021-04" db="EMBL/GenBank/DDBJ databases">
        <title>Genome based classification of Actinospica acidithermotolerans sp. nov., an actinobacterium isolated from an Indonesian hot spring.</title>
        <authorList>
            <person name="Kusuma A.B."/>
            <person name="Putra K.E."/>
            <person name="Nafisah S."/>
            <person name="Loh J."/>
            <person name="Nouioui I."/>
            <person name="Goodfellow M."/>
        </authorList>
    </citation>
    <scope>NUCLEOTIDE SEQUENCE</scope>
    <source>
        <strain evidence="2">CSCA 57</strain>
    </source>
</reference>
<dbReference type="Pfam" id="PF13460">
    <property type="entry name" value="NAD_binding_10"/>
    <property type="match status" value="1"/>
</dbReference>
<keyword evidence="3" id="KW-1185">Reference proteome</keyword>
<dbReference type="AlphaFoldDB" id="A0A941EGA3"/>
<dbReference type="Proteomes" id="UP000675781">
    <property type="component" value="Unassembled WGS sequence"/>
</dbReference>
<evidence type="ECO:0000313" key="3">
    <source>
        <dbReference type="Proteomes" id="UP000675781"/>
    </source>
</evidence>
<dbReference type="GO" id="GO:0004074">
    <property type="term" value="F:biliverdin reductase [NAD(P)H] activity"/>
    <property type="evidence" value="ECO:0007669"/>
    <property type="project" value="TreeGrafter"/>
</dbReference>
<accession>A0A941EGA3</accession>